<dbReference type="RefSeq" id="WP_245952609.1">
    <property type="nucleotide sequence ID" value="NZ_QLLL01000003.1"/>
</dbReference>
<evidence type="ECO:0000256" key="16">
    <source>
        <dbReference type="ARBA" id="ARBA00030592"/>
    </source>
</evidence>
<organism evidence="25 26">
    <name type="scientific">Chitinophaga skermanii</name>
    <dbReference type="NCBI Taxonomy" id="331697"/>
    <lineage>
        <taxon>Bacteria</taxon>
        <taxon>Pseudomonadati</taxon>
        <taxon>Bacteroidota</taxon>
        <taxon>Chitinophagia</taxon>
        <taxon>Chitinophagales</taxon>
        <taxon>Chitinophagaceae</taxon>
        <taxon>Chitinophaga</taxon>
    </lineage>
</organism>
<dbReference type="Gene3D" id="3.90.190.20">
    <property type="entry name" value="Mur ligase, C-terminal domain"/>
    <property type="match status" value="1"/>
</dbReference>
<evidence type="ECO:0000256" key="3">
    <source>
        <dbReference type="ARBA" id="ARBA00004799"/>
    </source>
</evidence>
<dbReference type="AlphaFoldDB" id="A0A327QRE3"/>
<feature type="domain" description="Mur ligase central" evidence="24">
    <location>
        <begin position="54"/>
        <end position="275"/>
    </location>
</feature>
<dbReference type="NCBIfam" id="TIGR01499">
    <property type="entry name" value="folC"/>
    <property type="match status" value="1"/>
</dbReference>
<keyword evidence="11 22" id="KW-0547">Nucleotide-binding</keyword>
<dbReference type="InterPro" id="IPR036615">
    <property type="entry name" value="Mur_ligase_C_dom_sf"/>
</dbReference>
<evidence type="ECO:0000256" key="2">
    <source>
        <dbReference type="ARBA" id="ARBA00002714"/>
    </source>
</evidence>
<comment type="pathway">
    <text evidence="4">Cofactor biosynthesis; tetrahydrofolylpolyglutamate biosynthesis.</text>
</comment>
<evidence type="ECO:0000256" key="8">
    <source>
        <dbReference type="ARBA" id="ARBA00019357"/>
    </source>
</evidence>
<evidence type="ECO:0000256" key="13">
    <source>
        <dbReference type="ARBA" id="ARBA00022842"/>
    </source>
</evidence>
<dbReference type="InterPro" id="IPR004101">
    <property type="entry name" value="Mur_ligase_C"/>
</dbReference>
<keyword evidence="26" id="KW-1185">Reference proteome</keyword>
<dbReference type="SUPFAM" id="SSF53244">
    <property type="entry name" value="MurD-like peptide ligases, peptide-binding domain"/>
    <property type="match status" value="1"/>
</dbReference>
<dbReference type="InterPro" id="IPR036565">
    <property type="entry name" value="Mur-like_cat_sf"/>
</dbReference>
<dbReference type="PROSITE" id="PS01012">
    <property type="entry name" value="FOLYLPOLYGLU_SYNT_2"/>
    <property type="match status" value="1"/>
</dbReference>
<comment type="catalytic activity">
    <reaction evidence="20">
        <text>(6R)-5,10-methylenetetrahydrofolyl-(gamma-L-Glu)(n) + L-glutamate + ATP = (6R)-5,10-methylenetetrahydrofolyl-(gamma-L-Glu)(n+1) + ADP + phosphate + H(+)</text>
        <dbReference type="Rhea" id="RHEA:51912"/>
        <dbReference type="Rhea" id="RHEA-COMP:13257"/>
        <dbReference type="Rhea" id="RHEA-COMP:13258"/>
        <dbReference type="ChEBI" id="CHEBI:15378"/>
        <dbReference type="ChEBI" id="CHEBI:29985"/>
        <dbReference type="ChEBI" id="CHEBI:30616"/>
        <dbReference type="ChEBI" id="CHEBI:43474"/>
        <dbReference type="ChEBI" id="CHEBI:136572"/>
        <dbReference type="ChEBI" id="CHEBI:456216"/>
        <dbReference type="EC" id="6.3.2.17"/>
    </reaction>
</comment>
<dbReference type="PANTHER" id="PTHR11136:SF0">
    <property type="entry name" value="DIHYDROFOLATE SYNTHETASE-RELATED"/>
    <property type="match status" value="1"/>
</dbReference>
<dbReference type="Pfam" id="PF02875">
    <property type="entry name" value="Mur_ligase_C"/>
    <property type="match status" value="1"/>
</dbReference>
<keyword evidence="13" id="KW-0460">Magnesium</keyword>
<comment type="catalytic activity">
    <reaction evidence="21">
        <text>7,8-dihydropteroate + L-glutamate + ATP = 7,8-dihydrofolate + ADP + phosphate + H(+)</text>
        <dbReference type="Rhea" id="RHEA:23584"/>
        <dbReference type="ChEBI" id="CHEBI:15378"/>
        <dbReference type="ChEBI" id="CHEBI:17839"/>
        <dbReference type="ChEBI" id="CHEBI:29985"/>
        <dbReference type="ChEBI" id="CHEBI:30616"/>
        <dbReference type="ChEBI" id="CHEBI:43474"/>
        <dbReference type="ChEBI" id="CHEBI:57451"/>
        <dbReference type="ChEBI" id="CHEBI:456216"/>
        <dbReference type="EC" id="6.3.2.12"/>
    </reaction>
</comment>
<reference evidence="25 26" key="1">
    <citation type="submission" date="2018-06" db="EMBL/GenBank/DDBJ databases">
        <title>Genomic Encyclopedia of Archaeal and Bacterial Type Strains, Phase II (KMG-II): from individual species to whole genera.</title>
        <authorList>
            <person name="Goeker M."/>
        </authorList>
    </citation>
    <scope>NUCLEOTIDE SEQUENCE [LARGE SCALE GENOMIC DNA]</scope>
    <source>
        <strain evidence="25 26">DSM 23857</strain>
    </source>
</reference>
<evidence type="ECO:0000256" key="5">
    <source>
        <dbReference type="ARBA" id="ARBA00008276"/>
    </source>
</evidence>
<dbReference type="InterPro" id="IPR001645">
    <property type="entry name" value="Folylpolyglutamate_synth"/>
</dbReference>
<dbReference type="InterPro" id="IPR013221">
    <property type="entry name" value="Mur_ligase_cen"/>
</dbReference>
<evidence type="ECO:0000256" key="17">
    <source>
        <dbReference type="ARBA" id="ARBA00032510"/>
    </source>
</evidence>
<evidence type="ECO:0000256" key="11">
    <source>
        <dbReference type="ARBA" id="ARBA00022741"/>
    </source>
</evidence>
<evidence type="ECO:0000259" key="24">
    <source>
        <dbReference type="Pfam" id="PF08245"/>
    </source>
</evidence>
<dbReference type="GO" id="GO:0046656">
    <property type="term" value="P:folic acid biosynthetic process"/>
    <property type="evidence" value="ECO:0007669"/>
    <property type="project" value="UniProtKB-KW"/>
</dbReference>
<dbReference type="PIRSF" id="PIRSF001563">
    <property type="entry name" value="Folylpolyglu_synth"/>
    <property type="match status" value="1"/>
</dbReference>
<evidence type="ECO:0000256" key="14">
    <source>
        <dbReference type="ARBA" id="ARBA00022909"/>
    </source>
</evidence>
<evidence type="ECO:0000256" key="9">
    <source>
        <dbReference type="ARBA" id="ARBA00022598"/>
    </source>
</evidence>
<comment type="caution">
    <text evidence="25">The sequence shown here is derived from an EMBL/GenBank/DDBJ whole genome shotgun (WGS) entry which is preliminary data.</text>
</comment>
<evidence type="ECO:0000313" key="26">
    <source>
        <dbReference type="Proteomes" id="UP000249547"/>
    </source>
</evidence>
<gene>
    <name evidence="25" type="ORF">LX64_02028</name>
</gene>
<feature type="domain" description="Mur ligase C-terminal" evidence="23">
    <location>
        <begin position="306"/>
        <end position="424"/>
    </location>
</feature>
<dbReference type="GO" id="GO:0008841">
    <property type="term" value="F:dihydrofolate synthase activity"/>
    <property type="evidence" value="ECO:0007669"/>
    <property type="project" value="UniProtKB-EC"/>
</dbReference>
<comment type="catalytic activity">
    <reaction evidence="19">
        <text>10-formyltetrahydrofolyl-(gamma-L-Glu)(n) + L-glutamate + ATP = 10-formyltetrahydrofolyl-(gamma-L-Glu)(n+1) + ADP + phosphate + H(+)</text>
        <dbReference type="Rhea" id="RHEA:51904"/>
        <dbReference type="Rhea" id="RHEA-COMP:13088"/>
        <dbReference type="Rhea" id="RHEA-COMP:14300"/>
        <dbReference type="ChEBI" id="CHEBI:15378"/>
        <dbReference type="ChEBI" id="CHEBI:29985"/>
        <dbReference type="ChEBI" id="CHEBI:30616"/>
        <dbReference type="ChEBI" id="CHEBI:43474"/>
        <dbReference type="ChEBI" id="CHEBI:134413"/>
        <dbReference type="ChEBI" id="CHEBI:456216"/>
        <dbReference type="EC" id="6.3.2.17"/>
    </reaction>
</comment>
<dbReference type="EMBL" id="QLLL01000003">
    <property type="protein sequence ID" value="RAJ06900.1"/>
    <property type="molecule type" value="Genomic_DNA"/>
</dbReference>
<dbReference type="Proteomes" id="UP000249547">
    <property type="component" value="Unassembled WGS sequence"/>
</dbReference>
<evidence type="ECO:0000256" key="1">
    <source>
        <dbReference type="ARBA" id="ARBA00001946"/>
    </source>
</evidence>
<accession>A0A327QRE3</accession>
<protein>
    <recommendedName>
        <fullName evidence="8">Dihydrofolate synthase/folylpolyglutamate synthase</fullName>
        <ecNumber evidence="6">6.3.2.12</ecNumber>
        <ecNumber evidence="7">6.3.2.17</ecNumber>
    </recommendedName>
    <alternativeName>
        <fullName evidence="17">Folylpoly-gamma-glutamate synthetase-dihydrofolate synthetase</fullName>
    </alternativeName>
    <alternativeName>
        <fullName evidence="15">Folylpolyglutamate synthetase</fullName>
    </alternativeName>
    <alternativeName>
        <fullName evidence="16">Tetrahydrofolylpolyglutamate synthase</fullName>
    </alternativeName>
</protein>
<dbReference type="Gene3D" id="3.40.1190.10">
    <property type="entry name" value="Mur-like, catalytic domain"/>
    <property type="match status" value="1"/>
</dbReference>
<evidence type="ECO:0000256" key="21">
    <source>
        <dbReference type="ARBA" id="ARBA00049161"/>
    </source>
</evidence>
<dbReference type="EC" id="6.3.2.12" evidence="6"/>
<dbReference type="GO" id="GO:0005524">
    <property type="term" value="F:ATP binding"/>
    <property type="evidence" value="ECO:0007669"/>
    <property type="project" value="UniProtKB-KW"/>
</dbReference>
<keyword evidence="12 22" id="KW-0067">ATP-binding</keyword>
<evidence type="ECO:0000256" key="7">
    <source>
        <dbReference type="ARBA" id="ARBA00013025"/>
    </source>
</evidence>
<evidence type="ECO:0000256" key="6">
    <source>
        <dbReference type="ARBA" id="ARBA00013023"/>
    </source>
</evidence>
<dbReference type="InterPro" id="IPR018109">
    <property type="entry name" value="Folylpolyglutamate_synth_CS"/>
</dbReference>
<comment type="pathway">
    <text evidence="3">Cofactor biosynthesis; tetrahydrofolate biosynthesis; 7,8-dihydrofolate from 2-amino-4-hydroxy-6-hydroxymethyl-7,8-dihydropteridine diphosphate and 4-aminobenzoate: step 2/2.</text>
</comment>
<evidence type="ECO:0000256" key="22">
    <source>
        <dbReference type="PIRNR" id="PIRNR001563"/>
    </source>
</evidence>
<evidence type="ECO:0000256" key="12">
    <source>
        <dbReference type="ARBA" id="ARBA00022840"/>
    </source>
</evidence>
<dbReference type="GO" id="GO:0005737">
    <property type="term" value="C:cytoplasm"/>
    <property type="evidence" value="ECO:0007669"/>
    <property type="project" value="TreeGrafter"/>
</dbReference>
<dbReference type="EC" id="6.3.2.17" evidence="7"/>
<proteinExistence type="inferred from homology"/>
<name>A0A327QRE3_9BACT</name>
<comment type="cofactor">
    <cofactor evidence="1">
        <name>Mg(2+)</name>
        <dbReference type="ChEBI" id="CHEBI:18420"/>
    </cofactor>
</comment>
<keyword evidence="10" id="KW-0479">Metal-binding</keyword>
<comment type="function">
    <text evidence="2">Functions in two distinct reactions of the de novo folate biosynthetic pathway. Catalyzes the addition of a glutamate residue to dihydropteroate (7,8-dihydropteroate or H2Pte) to form dihydrofolate (7,8-dihydrofolate monoglutamate or H2Pte-Glu). Also catalyzes successive additions of L-glutamate to tetrahydrofolate or 10-formyltetrahydrofolate or 5,10-methylenetetrahydrofolate, leading to folylpolyglutamate derivatives.</text>
</comment>
<comment type="catalytic activity">
    <reaction evidence="18">
        <text>(6S)-5,6,7,8-tetrahydrofolyl-(gamma-L-Glu)(n) + L-glutamate + ATP = (6S)-5,6,7,8-tetrahydrofolyl-(gamma-L-Glu)(n+1) + ADP + phosphate + H(+)</text>
        <dbReference type="Rhea" id="RHEA:10580"/>
        <dbReference type="Rhea" id="RHEA-COMP:14738"/>
        <dbReference type="Rhea" id="RHEA-COMP:14740"/>
        <dbReference type="ChEBI" id="CHEBI:15378"/>
        <dbReference type="ChEBI" id="CHEBI:29985"/>
        <dbReference type="ChEBI" id="CHEBI:30616"/>
        <dbReference type="ChEBI" id="CHEBI:43474"/>
        <dbReference type="ChEBI" id="CHEBI:141005"/>
        <dbReference type="ChEBI" id="CHEBI:456216"/>
        <dbReference type="EC" id="6.3.2.17"/>
    </reaction>
</comment>
<comment type="similarity">
    <text evidence="5 22">Belongs to the folylpolyglutamate synthase family.</text>
</comment>
<evidence type="ECO:0000256" key="4">
    <source>
        <dbReference type="ARBA" id="ARBA00005150"/>
    </source>
</evidence>
<keyword evidence="14" id="KW-0289">Folate biosynthesis</keyword>
<dbReference type="FunFam" id="3.40.1190.10:FF:000011">
    <property type="entry name" value="Folylpolyglutamate synthase/dihydrofolate synthase"/>
    <property type="match status" value="1"/>
</dbReference>
<dbReference type="Pfam" id="PF08245">
    <property type="entry name" value="Mur_ligase_M"/>
    <property type="match status" value="1"/>
</dbReference>
<dbReference type="GO" id="GO:0004326">
    <property type="term" value="F:tetrahydrofolylpolyglutamate synthase activity"/>
    <property type="evidence" value="ECO:0007669"/>
    <property type="project" value="UniProtKB-EC"/>
</dbReference>
<dbReference type="GO" id="GO:0046872">
    <property type="term" value="F:metal ion binding"/>
    <property type="evidence" value="ECO:0007669"/>
    <property type="project" value="UniProtKB-KW"/>
</dbReference>
<evidence type="ECO:0000256" key="20">
    <source>
        <dbReference type="ARBA" id="ARBA00049035"/>
    </source>
</evidence>
<evidence type="ECO:0000256" key="15">
    <source>
        <dbReference type="ARBA" id="ARBA00030048"/>
    </source>
</evidence>
<dbReference type="SUPFAM" id="SSF53623">
    <property type="entry name" value="MurD-like peptide ligases, catalytic domain"/>
    <property type="match status" value="1"/>
</dbReference>
<keyword evidence="9 22" id="KW-0436">Ligase</keyword>
<evidence type="ECO:0000256" key="18">
    <source>
        <dbReference type="ARBA" id="ARBA00047493"/>
    </source>
</evidence>
<evidence type="ECO:0000256" key="19">
    <source>
        <dbReference type="ARBA" id="ARBA00047808"/>
    </source>
</evidence>
<sequence>MQQPTYEQTLEYLFAQLPMFSRIGAAAMKPDLHNTQALLAFLGNPEKQFKTIHIAGTNGKGSSSHMLAAIFQAAGYKTGLYTSPHLVDFRERIKVNGEMCSQQFVVDFTEKVKASIEDIQPSFFELTVGMAFEYFAQEKVDIAIIETGLGGRLDSTNVITPELSLITNISFDHMNILGDTLPAIAAEKAGIIKEHVPVVIGETQVSIIQVFKSKAQQLHAPIYFADQLLQVTNQQYTPQYLTLDILHHNSGENIRYTLDQTGKYQAKNILGVLTAVRILREQGWNLPEQTVQTALSQVKRLTGLRGRWEVIAEKPLTVLDVGHNEAGVGEILAQLAMQQYNKLHIVTGFVRDKDVPKALSLLPKNATYYFTQAQIPRALPYDELAVLAQQAGLTGNTYPTVKEAFAAAQLAAQPDDLLLVCGSFFIVAEVM</sequence>
<dbReference type="PANTHER" id="PTHR11136">
    <property type="entry name" value="FOLYLPOLYGLUTAMATE SYNTHASE-RELATED"/>
    <property type="match status" value="1"/>
</dbReference>
<evidence type="ECO:0000259" key="23">
    <source>
        <dbReference type="Pfam" id="PF02875"/>
    </source>
</evidence>
<evidence type="ECO:0000313" key="25">
    <source>
        <dbReference type="EMBL" id="RAJ06900.1"/>
    </source>
</evidence>
<evidence type="ECO:0000256" key="10">
    <source>
        <dbReference type="ARBA" id="ARBA00022723"/>
    </source>
</evidence>